<dbReference type="InterPro" id="IPR009073">
    <property type="entry name" value="HscB_oligo_C"/>
</dbReference>
<evidence type="ECO:0000256" key="1">
    <source>
        <dbReference type="ARBA" id="ARBA00010476"/>
    </source>
</evidence>
<dbReference type="SUPFAM" id="SSF47144">
    <property type="entry name" value="HSC20 (HSCB), C-terminal oligomerisation domain"/>
    <property type="match status" value="1"/>
</dbReference>
<dbReference type="NCBIfam" id="NF002935">
    <property type="entry name" value="PRK03578.1"/>
    <property type="match status" value="1"/>
</dbReference>
<dbReference type="PROSITE" id="PS50076">
    <property type="entry name" value="DNAJ_2"/>
    <property type="match status" value="1"/>
</dbReference>
<dbReference type="Proteomes" id="UP000295367">
    <property type="component" value="Unassembled WGS sequence"/>
</dbReference>
<dbReference type="PANTHER" id="PTHR14021:SF15">
    <property type="entry name" value="IRON-SULFUR CLUSTER CO-CHAPERONE PROTEIN HSCB"/>
    <property type="match status" value="1"/>
</dbReference>
<accession>A0A4R3YEY8</accession>
<dbReference type="GO" id="GO:0044571">
    <property type="term" value="P:[2Fe-2S] cluster assembly"/>
    <property type="evidence" value="ECO:0007669"/>
    <property type="project" value="InterPro"/>
</dbReference>
<dbReference type="InterPro" id="IPR001623">
    <property type="entry name" value="DnaJ_domain"/>
</dbReference>
<evidence type="ECO:0000259" key="5">
    <source>
        <dbReference type="PROSITE" id="PS50076"/>
    </source>
</evidence>
<evidence type="ECO:0000313" key="6">
    <source>
        <dbReference type="EMBL" id="TCV90747.1"/>
    </source>
</evidence>
<evidence type="ECO:0000313" key="7">
    <source>
        <dbReference type="Proteomes" id="UP000295367"/>
    </source>
</evidence>
<dbReference type="OrthoDB" id="287587at2"/>
<keyword evidence="7" id="KW-1185">Reference proteome</keyword>
<evidence type="ECO:0000256" key="4">
    <source>
        <dbReference type="HAMAP-Rule" id="MF_00682"/>
    </source>
</evidence>
<dbReference type="GO" id="GO:0051087">
    <property type="term" value="F:protein-folding chaperone binding"/>
    <property type="evidence" value="ECO:0007669"/>
    <property type="project" value="InterPro"/>
</dbReference>
<dbReference type="RefSeq" id="WP_124947361.1">
    <property type="nucleotide sequence ID" value="NZ_BHVT01000073.1"/>
</dbReference>
<comment type="caution">
    <text evidence="6">The sequence shown here is derived from an EMBL/GenBank/DDBJ whole genome shotgun (WGS) entry which is preliminary data.</text>
</comment>
<evidence type="ECO:0000256" key="2">
    <source>
        <dbReference type="ARBA" id="ARBA00023186"/>
    </source>
</evidence>
<feature type="domain" description="J" evidence="5">
    <location>
        <begin position="8"/>
        <end position="80"/>
    </location>
</feature>
<comment type="similarity">
    <text evidence="1 4">Belongs to the HscB family.</text>
</comment>
<dbReference type="SUPFAM" id="SSF46565">
    <property type="entry name" value="Chaperone J-domain"/>
    <property type="match status" value="1"/>
</dbReference>
<organism evidence="6 7">
    <name type="scientific">Sulfurirhabdus autotrophica</name>
    <dbReference type="NCBI Taxonomy" id="1706046"/>
    <lineage>
        <taxon>Bacteria</taxon>
        <taxon>Pseudomonadati</taxon>
        <taxon>Pseudomonadota</taxon>
        <taxon>Betaproteobacteria</taxon>
        <taxon>Nitrosomonadales</taxon>
        <taxon>Sulfuricellaceae</taxon>
        <taxon>Sulfurirhabdus</taxon>
    </lineage>
</organism>
<dbReference type="AlphaFoldDB" id="A0A4R3YEY8"/>
<dbReference type="Pfam" id="PF07743">
    <property type="entry name" value="HSCB_C"/>
    <property type="match status" value="1"/>
</dbReference>
<comment type="function">
    <text evidence="3 4">Co-chaperone involved in the maturation of iron-sulfur cluster-containing proteins. Seems to help targeting proteins to be folded toward HscA.</text>
</comment>
<dbReference type="NCBIfam" id="TIGR00714">
    <property type="entry name" value="hscB"/>
    <property type="match status" value="1"/>
</dbReference>
<dbReference type="InterPro" id="IPR004640">
    <property type="entry name" value="HscB"/>
</dbReference>
<dbReference type="HAMAP" id="MF_00682">
    <property type="entry name" value="HscB"/>
    <property type="match status" value="1"/>
</dbReference>
<reference evidence="6 7" key="1">
    <citation type="submission" date="2019-03" db="EMBL/GenBank/DDBJ databases">
        <title>Genomic Encyclopedia of Type Strains, Phase IV (KMG-IV): sequencing the most valuable type-strain genomes for metagenomic binning, comparative biology and taxonomic classification.</title>
        <authorList>
            <person name="Goeker M."/>
        </authorList>
    </citation>
    <scope>NUCLEOTIDE SEQUENCE [LARGE SCALE GENOMIC DNA]</scope>
    <source>
        <strain evidence="6 7">DSM 100309</strain>
    </source>
</reference>
<dbReference type="GO" id="GO:0051259">
    <property type="term" value="P:protein complex oligomerization"/>
    <property type="evidence" value="ECO:0007669"/>
    <property type="project" value="InterPro"/>
</dbReference>
<dbReference type="EMBL" id="SMCO01000001">
    <property type="protein sequence ID" value="TCV90747.1"/>
    <property type="molecule type" value="Genomic_DNA"/>
</dbReference>
<dbReference type="Gene3D" id="1.10.287.110">
    <property type="entry name" value="DnaJ domain"/>
    <property type="match status" value="1"/>
</dbReference>
<dbReference type="GO" id="GO:0006457">
    <property type="term" value="P:protein folding"/>
    <property type="evidence" value="ECO:0007669"/>
    <property type="project" value="UniProtKB-UniRule"/>
</dbReference>
<protein>
    <recommendedName>
        <fullName evidence="4">Co-chaperone protein HscB homolog</fullName>
    </recommendedName>
</protein>
<dbReference type="GO" id="GO:1990230">
    <property type="term" value="C:iron-sulfur cluster transfer complex"/>
    <property type="evidence" value="ECO:0007669"/>
    <property type="project" value="TreeGrafter"/>
</dbReference>
<gene>
    <name evidence="4" type="primary">hscB</name>
    <name evidence="6" type="ORF">EDC63_101721</name>
</gene>
<dbReference type="PANTHER" id="PTHR14021">
    <property type="entry name" value="IRON-SULFUR CLUSTER CO-CHAPERONE PROTEIN HSCB"/>
    <property type="match status" value="1"/>
</dbReference>
<name>A0A4R3YEY8_9PROT</name>
<evidence type="ECO:0000256" key="3">
    <source>
        <dbReference type="ARBA" id="ARBA00025596"/>
    </source>
</evidence>
<dbReference type="InterPro" id="IPR036869">
    <property type="entry name" value="J_dom_sf"/>
</dbReference>
<keyword evidence="2 4" id="KW-0143">Chaperone</keyword>
<comment type="subunit">
    <text evidence="4">Interacts with HscA and stimulates its ATPase activity.</text>
</comment>
<sequence length="177" mass="20574">MKYDFNKNFFELFGFQPAFKLDLNQLDQIYRDIQSQVHPDKFAHLGDAERRLSMQWATLTNEAYQTLKKPINRARYLLNLHQVDTQEETNTAMPAAFLMEQMELREAVMDAKMAHDINALEQTESSLKAEIKSLHGVLEKQLDVEADYPGAAQNVRKLRFLEKLISEINDAYETMDS</sequence>
<dbReference type="InterPro" id="IPR036386">
    <property type="entry name" value="HscB_C_sf"/>
</dbReference>
<dbReference type="Gene3D" id="1.20.1280.20">
    <property type="entry name" value="HscB, C-terminal domain"/>
    <property type="match status" value="1"/>
</dbReference>
<dbReference type="CDD" id="cd06257">
    <property type="entry name" value="DnaJ"/>
    <property type="match status" value="1"/>
</dbReference>
<proteinExistence type="inferred from homology"/>
<dbReference type="GO" id="GO:0001671">
    <property type="term" value="F:ATPase activator activity"/>
    <property type="evidence" value="ECO:0007669"/>
    <property type="project" value="InterPro"/>
</dbReference>